<dbReference type="InterPro" id="IPR036397">
    <property type="entry name" value="RNaseH_sf"/>
</dbReference>
<dbReference type="PANTHER" id="PTHR47326:SF1">
    <property type="entry name" value="HTH PSQ-TYPE DOMAIN-CONTAINING PROTEIN"/>
    <property type="match status" value="1"/>
</dbReference>
<dbReference type="STRING" id="471704.A0A151J6V7"/>
<evidence type="ECO:0000313" key="2">
    <source>
        <dbReference type="EMBL" id="KYN19186.1"/>
    </source>
</evidence>
<proteinExistence type="predicted"/>
<keyword evidence="3" id="KW-1185">Reference proteome</keyword>
<dbReference type="Pfam" id="PF16087">
    <property type="entry name" value="DUF4817"/>
    <property type="match status" value="1"/>
</dbReference>
<dbReference type="EMBL" id="KQ979772">
    <property type="protein sequence ID" value="KYN19186.1"/>
    <property type="molecule type" value="Genomic_DNA"/>
</dbReference>
<dbReference type="GO" id="GO:0003676">
    <property type="term" value="F:nucleic acid binding"/>
    <property type="evidence" value="ECO:0007669"/>
    <property type="project" value="InterPro"/>
</dbReference>
<dbReference type="Proteomes" id="UP000078492">
    <property type="component" value="Unassembled WGS sequence"/>
</dbReference>
<sequence>MPDYTLNEIIDILLVLRECHNNYRQAAVLYRNRFPHRRHPNYCTITRLVLRGGKSGGAGFRVAVEPNSFNQDREPANWSRRVRNHLDLTFPGRTIGRGGPVSRCHRSPDLSSLDFFLWGYLKNVVYSKTLTTRENMMERITLACRSIPRNILLSTVDSFERRVQVCVDNNGQIFEHLLRYTHNHFT</sequence>
<evidence type="ECO:0000313" key="3">
    <source>
        <dbReference type="Proteomes" id="UP000078492"/>
    </source>
</evidence>
<accession>A0A151J6V7</accession>
<organism evidence="2 3">
    <name type="scientific">Trachymyrmex cornetzi</name>
    <dbReference type="NCBI Taxonomy" id="471704"/>
    <lineage>
        <taxon>Eukaryota</taxon>
        <taxon>Metazoa</taxon>
        <taxon>Ecdysozoa</taxon>
        <taxon>Arthropoda</taxon>
        <taxon>Hexapoda</taxon>
        <taxon>Insecta</taxon>
        <taxon>Pterygota</taxon>
        <taxon>Neoptera</taxon>
        <taxon>Endopterygota</taxon>
        <taxon>Hymenoptera</taxon>
        <taxon>Apocrita</taxon>
        <taxon>Aculeata</taxon>
        <taxon>Formicoidea</taxon>
        <taxon>Formicidae</taxon>
        <taxon>Myrmicinae</taxon>
        <taxon>Trachymyrmex</taxon>
    </lineage>
</organism>
<dbReference type="PANTHER" id="PTHR47326">
    <property type="entry name" value="TRANSPOSABLE ELEMENT TC3 TRANSPOSASE-LIKE PROTEIN"/>
    <property type="match status" value="1"/>
</dbReference>
<name>A0A151J6V7_9HYME</name>
<dbReference type="InterPro" id="IPR032135">
    <property type="entry name" value="DUF4817"/>
</dbReference>
<dbReference type="AlphaFoldDB" id="A0A151J6V7"/>
<reference evidence="2 3" key="1">
    <citation type="submission" date="2015-09" db="EMBL/GenBank/DDBJ databases">
        <title>Trachymyrmex cornetzi WGS genome.</title>
        <authorList>
            <person name="Nygaard S."/>
            <person name="Hu H."/>
            <person name="Boomsma J."/>
            <person name="Zhang G."/>
        </authorList>
    </citation>
    <scope>NUCLEOTIDE SEQUENCE [LARGE SCALE GENOMIC DNA]</scope>
    <source>
        <strain evidence="2">Tcor2-1</strain>
        <tissue evidence="2">Whole body</tissue>
    </source>
</reference>
<dbReference type="Gene3D" id="3.30.420.10">
    <property type="entry name" value="Ribonuclease H-like superfamily/Ribonuclease H"/>
    <property type="match status" value="1"/>
</dbReference>
<evidence type="ECO:0000259" key="1">
    <source>
        <dbReference type="Pfam" id="PF16087"/>
    </source>
</evidence>
<gene>
    <name evidence="2" type="ORF">ALC57_08485</name>
</gene>
<protein>
    <recommendedName>
        <fullName evidence="1">DUF4817 domain-containing protein</fullName>
    </recommendedName>
</protein>
<feature type="domain" description="DUF4817" evidence="1">
    <location>
        <begin position="6"/>
        <end position="51"/>
    </location>
</feature>